<keyword evidence="4" id="KW-1185">Reference proteome</keyword>
<dbReference type="EMBL" id="ML996565">
    <property type="protein sequence ID" value="KAF2763507.1"/>
    <property type="molecule type" value="Genomic_DNA"/>
</dbReference>
<feature type="compositionally biased region" description="Low complexity" evidence="2">
    <location>
        <begin position="978"/>
        <end position="987"/>
    </location>
</feature>
<keyword evidence="1" id="KW-0175">Coiled coil</keyword>
<feature type="compositionally biased region" description="Acidic residues" evidence="2">
    <location>
        <begin position="318"/>
        <end position="327"/>
    </location>
</feature>
<dbReference type="GeneID" id="54490269"/>
<feature type="compositionally biased region" description="Basic and acidic residues" evidence="2">
    <location>
        <begin position="55"/>
        <end position="81"/>
    </location>
</feature>
<name>A0A6A6WMQ2_9PEZI</name>
<reference evidence="3" key="1">
    <citation type="journal article" date="2020" name="Stud. Mycol.">
        <title>101 Dothideomycetes genomes: a test case for predicting lifestyles and emergence of pathogens.</title>
        <authorList>
            <person name="Haridas S."/>
            <person name="Albert R."/>
            <person name="Binder M."/>
            <person name="Bloem J."/>
            <person name="Labutti K."/>
            <person name="Salamov A."/>
            <person name="Andreopoulos B."/>
            <person name="Baker S."/>
            <person name="Barry K."/>
            <person name="Bills G."/>
            <person name="Bluhm B."/>
            <person name="Cannon C."/>
            <person name="Castanera R."/>
            <person name="Culley D."/>
            <person name="Daum C."/>
            <person name="Ezra D."/>
            <person name="Gonzalez J."/>
            <person name="Henrissat B."/>
            <person name="Kuo A."/>
            <person name="Liang C."/>
            <person name="Lipzen A."/>
            <person name="Lutzoni F."/>
            <person name="Magnuson J."/>
            <person name="Mondo S."/>
            <person name="Nolan M."/>
            <person name="Ohm R."/>
            <person name="Pangilinan J."/>
            <person name="Park H.-J."/>
            <person name="Ramirez L."/>
            <person name="Alfaro M."/>
            <person name="Sun H."/>
            <person name="Tritt A."/>
            <person name="Yoshinaga Y."/>
            <person name="Zwiers L.-H."/>
            <person name="Turgeon B."/>
            <person name="Goodwin S."/>
            <person name="Spatafora J."/>
            <person name="Crous P."/>
            <person name="Grigoriev I."/>
        </authorList>
    </citation>
    <scope>NUCLEOTIDE SEQUENCE</scope>
    <source>
        <strain evidence="3">CBS 121739</strain>
    </source>
</reference>
<feature type="region of interest" description="Disordered" evidence="2">
    <location>
        <begin position="465"/>
        <end position="542"/>
    </location>
</feature>
<organism evidence="3 4">
    <name type="scientific">Pseudovirgaria hyperparasitica</name>
    <dbReference type="NCBI Taxonomy" id="470096"/>
    <lineage>
        <taxon>Eukaryota</taxon>
        <taxon>Fungi</taxon>
        <taxon>Dikarya</taxon>
        <taxon>Ascomycota</taxon>
        <taxon>Pezizomycotina</taxon>
        <taxon>Dothideomycetes</taxon>
        <taxon>Dothideomycetes incertae sedis</taxon>
        <taxon>Acrospermales</taxon>
        <taxon>Acrospermaceae</taxon>
        <taxon>Pseudovirgaria</taxon>
    </lineage>
</organism>
<feature type="compositionally biased region" description="Basic and acidic residues" evidence="2">
    <location>
        <begin position="613"/>
        <end position="630"/>
    </location>
</feature>
<feature type="region of interest" description="Disordered" evidence="2">
    <location>
        <begin position="410"/>
        <end position="449"/>
    </location>
</feature>
<feature type="region of interest" description="Disordered" evidence="2">
    <location>
        <begin position="715"/>
        <end position="737"/>
    </location>
</feature>
<proteinExistence type="predicted"/>
<feature type="region of interest" description="Disordered" evidence="2">
    <location>
        <begin position="586"/>
        <end position="630"/>
    </location>
</feature>
<evidence type="ECO:0000256" key="2">
    <source>
        <dbReference type="SAM" id="MobiDB-lite"/>
    </source>
</evidence>
<feature type="compositionally biased region" description="Polar residues" evidence="2">
    <location>
        <begin position="36"/>
        <end position="53"/>
    </location>
</feature>
<feature type="compositionally biased region" description="Polar residues" evidence="2">
    <location>
        <begin position="363"/>
        <end position="376"/>
    </location>
</feature>
<feature type="compositionally biased region" description="Basic and acidic residues" evidence="2">
    <location>
        <begin position="1078"/>
        <end position="1096"/>
    </location>
</feature>
<protein>
    <submittedName>
        <fullName evidence="3">Uncharacterized protein</fullName>
    </submittedName>
</protein>
<evidence type="ECO:0000313" key="3">
    <source>
        <dbReference type="EMBL" id="KAF2763507.1"/>
    </source>
</evidence>
<feature type="region of interest" description="Disordered" evidence="2">
    <location>
        <begin position="965"/>
        <end position="987"/>
    </location>
</feature>
<feature type="region of interest" description="Disordered" evidence="2">
    <location>
        <begin position="1"/>
        <end position="109"/>
    </location>
</feature>
<feature type="region of interest" description="Disordered" evidence="2">
    <location>
        <begin position="1078"/>
        <end position="1137"/>
    </location>
</feature>
<gene>
    <name evidence="3" type="ORF">EJ05DRAFT_534837</name>
</gene>
<feature type="compositionally biased region" description="Low complexity" evidence="2">
    <location>
        <begin position="285"/>
        <end position="300"/>
    </location>
</feature>
<feature type="coiled-coil region" evidence="1">
    <location>
        <begin position="882"/>
        <end position="928"/>
    </location>
</feature>
<feature type="compositionally biased region" description="Basic and acidic residues" evidence="2">
    <location>
        <begin position="377"/>
        <end position="391"/>
    </location>
</feature>
<evidence type="ECO:0000256" key="1">
    <source>
        <dbReference type="SAM" id="Coils"/>
    </source>
</evidence>
<feature type="region of interest" description="Disordered" evidence="2">
    <location>
        <begin position="1027"/>
        <end position="1050"/>
    </location>
</feature>
<feature type="compositionally biased region" description="Polar residues" evidence="2">
    <location>
        <begin position="412"/>
        <end position="421"/>
    </location>
</feature>
<feature type="compositionally biased region" description="Basic and acidic residues" evidence="2">
    <location>
        <begin position="1118"/>
        <end position="1127"/>
    </location>
</feature>
<feature type="compositionally biased region" description="Low complexity" evidence="2">
    <location>
        <begin position="219"/>
        <end position="232"/>
    </location>
</feature>
<dbReference type="Proteomes" id="UP000799437">
    <property type="component" value="Unassembled WGS sequence"/>
</dbReference>
<evidence type="ECO:0000313" key="4">
    <source>
        <dbReference type="Proteomes" id="UP000799437"/>
    </source>
</evidence>
<accession>A0A6A6WMQ2</accession>
<feature type="region of interest" description="Disordered" evidence="2">
    <location>
        <begin position="185"/>
        <end position="398"/>
    </location>
</feature>
<feature type="compositionally biased region" description="Polar residues" evidence="2">
    <location>
        <begin position="1364"/>
        <end position="1404"/>
    </location>
</feature>
<dbReference type="OrthoDB" id="3940884at2759"/>
<sequence length="1890" mass="210078">MRHSDVYTGGGRGHAHREPIGPSDTYAENMGEQRGIESNQEAEAYASSESFGTSEPRRPLQRRDSGFSQNRRYDPARHDQESPNAQTSINGKIPYHYQHRNSQPSHHDCDRLVNCRSSASNELLPKVENGDFAEGHSSSVQFFTHKPESRQLKAVELPKYQYASERMEEAALKMARVRKQRLEEQNRTAVGKARKYLHDARPLGRLTSPQGVSYARQLSSPSAVAPPRSAQPNPASRTREDHTSKGEHVHLPLDDNGLRQVKPSTFARQARMNGSQAPHLKSPDYESSSSESVCPKVSTSERTVGMHMPRKRNFSSIAEDEGSEEQDDRSLISVPATSLRAPSPRKRVVVADMQHCRNDSRDATLSSGASKSQQLREQNRQHDKSAREPRQRGQSTTKCIEIDESKLAHCQTGASKTQTATRPPALPQAMKPGRNADSAKSYSIGPISIGPTRKKVRVEEMHHLKAPVSLQKPTSGLSLPNSVLNDETVSKKVRPREEKESKSSRSASSTIRYRGGSLANGPRGVSKSIATPETPLNRAMPNLGRARLVQKLISRNKGPDNSKVGRLVDSPTVPQSLAQPVCQLMEKSSKPQNTAERVEETSDAQQSQVPIPEKMDTNMREPEDVPHTTRNHQHIEVMYKPVNASCHVGMKSSKANANSSNPEKSESVNTTESEVGKTLAAMNCIAIEPDAIESSNSCPDPEQSVSCQRPAPKADLDVLSTSTPTGPSLPAPASPTSAKVLPAQKAPTQSQVVHNLATLAWSESPAPTDGVATPSPTANPLTTYSQRPALAPIAVMSPSVPMSTILPHAPVANIFPSQALTVAPLYDPLLADDSSLFIPEPNEVPMAEELPRESNSPRTSFTFPEDLTMLEEGHDIKRSIAVRHLERITKEAENNQRRQRRNEEVLRMEEIFEKAKIEQNKAEKAESARLDGERTKQVLRDQAAQHKSAMCKADEEMREITRRHRDGADEARPDEEAIPPSSTTTIASTAPAVNTSLDAPTAQTMHTVSGKGCLNAVRKQHMVGTAIGPDSTDPQPMVNGNSQTTDPRRRNLTTTVNPASSECHPKSVHEIIATIQKQCKEPAERHRESESVEERRRHQRNKKKRCGDDGAFGAENNCKSKDQERRNFPAAPDGHGLIATNGMERILKDSGNDYLAHEKSSHAPLANTDEAPPLQNLTETFKGLSKQQISNVNSLAGGISEATLRNRKTPCGKPEARIMTSEQVQRRKQEREARLALDTQKVIATKSRSNEPKSLLQRLEHAAGTPSSPPVAIPVRSETAKANPESGQHASTIIDDLKSLSSHHRALVQWRDDGITYKECAERWAQLTSKRLSVRTVRDLYSKITGTYKQRKGSRGRERVRPVESQTHKGTQKVLSFQVTKERATNTSNSQQSERSHTPTSADSSGDYLHYLLEDGDEDCEPQVESLLNMDPGIVDSAGSSKRPTTGGKTMSNLAYQAYMASLEADADVDSASDVETMPESSGDEECIVRESSPIIDRDTCHFVYQVKRKFWANGENEDDAEWYIVTKKDKYEDVRQANIAAMAEPAIERFGHAYGLDVISHSSVIDMKTHMTTITWQTPWGHTKVMVDRYLRTQRNGIKPCTKMHWLPRQMYIVKIMTKTMKSEDDPDDPENLLISEEEATVDDPRVFTILDQANREAAKRVVDLTTNGESRRIDDIQKREQVKKRWEAAVDGMIEDGRSLDEEFRVVIIKPRNRDRRQRTKQCHYEAPLAEPEWPMLSRPPPDRLRIRRAPVRFPLTIFLSEQRITNSVPGAPKGQRMLHFCTGCKCKFILNTCCIDCKLTGKSINLENLELLSGVFAMNHTLFLLLGVKRSLWAKTDCAAEMRRDPLAFRPPSRPQHEPYECQTTAHILNKRAKLTRSRVPSSVAGS</sequence>
<feature type="compositionally biased region" description="Low complexity" evidence="2">
    <location>
        <begin position="652"/>
        <end position="662"/>
    </location>
</feature>
<feature type="region of interest" description="Disordered" evidence="2">
    <location>
        <begin position="652"/>
        <end position="674"/>
    </location>
</feature>
<feature type="compositionally biased region" description="Polar residues" evidence="2">
    <location>
        <begin position="471"/>
        <end position="487"/>
    </location>
</feature>
<feature type="compositionally biased region" description="Polar residues" evidence="2">
    <location>
        <begin position="1032"/>
        <end position="1045"/>
    </location>
</feature>
<feature type="region of interest" description="Disordered" evidence="2">
    <location>
        <begin position="1347"/>
        <end position="1407"/>
    </location>
</feature>
<feature type="compositionally biased region" description="Polar residues" evidence="2">
    <location>
        <begin position="262"/>
        <end position="276"/>
    </location>
</feature>
<feature type="compositionally biased region" description="Basic and acidic residues" evidence="2">
    <location>
        <begin position="237"/>
        <end position="257"/>
    </location>
</feature>
<dbReference type="RefSeq" id="XP_033605958.1">
    <property type="nucleotide sequence ID" value="XM_033749215.1"/>
</dbReference>
<feature type="compositionally biased region" description="Basic and acidic residues" evidence="2">
    <location>
        <begin position="965"/>
        <end position="975"/>
    </location>
</feature>